<proteinExistence type="predicted"/>
<evidence type="ECO:0000313" key="2">
    <source>
        <dbReference type="Proteomes" id="UP000005924"/>
    </source>
</evidence>
<protein>
    <recommendedName>
        <fullName evidence="3">Plasmid replication protein RepL domain-containing protein</fullName>
    </recommendedName>
</protein>
<dbReference type="RefSeq" id="WP_003366909.1">
    <property type="nucleotide sequence ID" value="NZ_CP073636.1"/>
</dbReference>
<organism evidence="1 2">
    <name type="scientific">Pseudomonas syringae Cit 7</name>
    <dbReference type="NCBI Taxonomy" id="629264"/>
    <lineage>
        <taxon>Bacteria</taxon>
        <taxon>Pseudomonadati</taxon>
        <taxon>Pseudomonadota</taxon>
        <taxon>Gammaproteobacteria</taxon>
        <taxon>Pseudomonadales</taxon>
        <taxon>Pseudomonadaceae</taxon>
        <taxon>Pseudomonas</taxon>
        <taxon>Pseudomonas syringae</taxon>
    </lineage>
</organism>
<accession>A0A8T8M2I2</accession>
<gene>
    <name evidence="1" type="ORF">PSYCIT7_010175</name>
</gene>
<name>A0A8T8M2I2_PSESX</name>
<reference evidence="1" key="2">
    <citation type="submission" date="2021-04" db="EMBL/GenBank/DDBJ databases">
        <title>A complete genome sequence for Pseudomonas syringae Cit7.</title>
        <authorList>
            <person name="Baltrus D.A."/>
        </authorList>
    </citation>
    <scope>NUCLEOTIDE SEQUENCE</scope>
    <source>
        <strain evidence="1">Cit 7</strain>
    </source>
</reference>
<evidence type="ECO:0000313" key="1">
    <source>
        <dbReference type="EMBL" id="QUP67965.1"/>
    </source>
</evidence>
<dbReference type="EMBL" id="CP073636">
    <property type="protein sequence ID" value="QUP67965.1"/>
    <property type="molecule type" value="Genomic_DNA"/>
</dbReference>
<dbReference type="AlphaFoldDB" id="A0A8T8M2I2"/>
<reference evidence="1" key="1">
    <citation type="journal article" date="2011" name="PLoS Pathog.">
        <title>Dynamic evolution of pathogenicity revealed by sequencing and comparative genomics of 19 Pseudomonas syringae isolates.</title>
        <authorList>
            <person name="Baltrus D.A."/>
            <person name="Nishimura M.T."/>
            <person name="Romanchuk A."/>
            <person name="Chang J.H."/>
            <person name="Mukhtar M.S."/>
            <person name="Cherkis K."/>
            <person name="Roach J."/>
            <person name="Grant S.R."/>
            <person name="Jones C.D."/>
            <person name="Dangl J.L."/>
        </authorList>
    </citation>
    <scope>NUCLEOTIDE SEQUENCE</scope>
    <source>
        <strain evidence="1">Cit 7</strain>
    </source>
</reference>
<evidence type="ECO:0008006" key="3">
    <source>
        <dbReference type="Google" id="ProtNLM"/>
    </source>
</evidence>
<dbReference type="Proteomes" id="UP000005924">
    <property type="component" value="Chromosome"/>
</dbReference>
<sequence>MKGLPAAATSFATVYIDGLEVNTITGEVIIPHYVSIYCNQSKPQQSLASCRSVDHYAEYVTHVDRRKLPPHDLHRLRDYVDYAHGEWRRTEVDCRITIPQLRVLEKLHGLVLYRNHIVLSQVELAKALHVVPANLMKKLQPLIDRDFIRVETSRSGNMRTGDIKVLTNPTLIYRGYEKEQQAAVKAWYSPRMARTQYSAEMPALVA</sequence>